<accession>A0ABU6Y590</accession>
<comment type="similarity">
    <text evidence="1">Belongs to the LEA type 1 family.</text>
</comment>
<dbReference type="InterPro" id="IPR005513">
    <property type="entry name" value="LEA_1"/>
</dbReference>
<organism evidence="3 4">
    <name type="scientific">Stylosanthes scabra</name>
    <dbReference type="NCBI Taxonomy" id="79078"/>
    <lineage>
        <taxon>Eukaryota</taxon>
        <taxon>Viridiplantae</taxon>
        <taxon>Streptophyta</taxon>
        <taxon>Embryophyta</taxon>
        <taxon>Tracheophyta</taxon>
        <taxon>Spermatophyta</taxon>
        <taxon>Magnoliopsida</taxon>
        <taxon>eudicotyledons</taxon>
        <taxon>Gunneridae</taxon>
        <taxon>Pentapetalae</taxon>
        <taxon>rosids</taxon>
        <taxon>fabids</taxon>
        <taxon>Fabales</taxon>
        <taxon>Fabaceae</taxon>
        <taxon>Papilionoideae</taxon>
        <taxon>50 kb inversion clade</taxon>
        <taxon>dalbergioids sensu lato</taxon>
        <taxon>Dalbergieae</taxon>
        <taxon>Pterocarpus clade</taxon>
        <taxon>Stylosanthes</taxon>
    </lineage>
</organism>
<dbReference type="EMBL" id="JASCZI010241662">
    <property type="protein sequence ID" value="MED6203888.1"/>
    <property type="molecule type" value="Genomic_DNA"/>
</dbReference>
<feature type="compositionally biased region" description="Polar residues" evidence="2">
    <location>
        <begin position="108"/>
        <end position="120"/>
    </location>
</feature>
<dbReference type="PANTHER" id="PTHR33493">
    <property type="entry name" value="LATE EMBRYOGENESIS ABUNDANT PROTEIN 6-RELATED"/>
    <property type="match status" value="1"/>
</dbReference>
<feature type="region of interest" description="Disordered" evidence="2">
    <location>
        <begin position="25"/>
        <end position="161"/>
    </location>
</feature>
<proteinExistence type="inferred from homology"/>
<protein>
    <submittedName>
        <fullName evidence="3">Uncharacterized protein</fullName>
    </submittedName>
</protein>
<keyword evidence="4" id="KW-1185">Reference proteome</keyword>
<evidence type="ECO:0000256" key="2">
    <source>
        <dbReference type="SAM" id="MobiDB-lite"/>
    </source>
</evidence>
<dbReference type="Pfam" id="PF03760">
    <property type="entry name" value="LEA_1"/>
    <property type="match status" value="1"/>
</dbReference>
<evidence type="ECO:0000313" key="3">
    <source>
        <dbReference type="EMBL" id="MED6203888.1"/>
    </source>
</evidence>
<name>A0ABU6Y590_9FABA</name>
<feature type="compositionally biased region" description="Basic and acidic residues" evidence="2">
    <location>
        <begin position="121"/>
        <end position="133"/>
    </location>
</feature>
<dbReference type="Proteomes" id="UP001341840">
    <property type="component" value="Unassembled WGS sequence"/>
</dbReference>
<feature type="compositionally biased region" description="Basic and acidic residues" evidence="2">
    <location>
        <begin position="27"/>
        <end position="73"/>
    </location>
</feature>
<dbReference type="PANTHER" id="PTHR33493:SF30">
    <property type="entry name" value="LATE EMBRYOGENESIS ABUNDANT PROTEIN"/>
    <property type="match status" value="1"/>
</dbReference>
<evidence type="ECO:0000313" key="4">
    <source>
        <dbReference type="Proteomes" id="UP001341840"/>
    </source>
</evidence>
<gene>
    <name evidence="3" type="ORF">PIB30_003627</name>
</gene>
<sequence>MQATKNAMESVKETAANISASATSGFEKTKAVVQEKSERISTRDPVQKEMATQKKEGRIIHAEREKQEARDHNAAANLSDGQPMGANKASAMAGPWQLGGLKEDVVGSSPSGLASYTATRDGQHLGVRTEKDMPGPWQLGGQKGEVVGSSPSATETGMGRT</sequence>
<evidence type="ECO:0000256" key="1">
    <source>
        <dbReference type="ARBA" id="ARBA00010975"/>
    </source>
</evidence>
<reference evidence="3 4" key="1">
    <citation type="journal article" date="2023" name="Plants (Basel)">
        <title>Bridging the Gap: Combining Genomics and Transcriptomics Approaches to Understand Stylosanthes scabra, an Orphan Legume from the Brazilian Caatinga.</title>
        <authorList>
            <person name="Ferreira-Neto J.R.C."/>
            <person name="da Silva M.D."/>
            <person name="Binneck E."/>
            <person name="de Melo N.F."/>
            <person name="da Silva R.H."/>
            <person name="de Melo A.L.T.M."/>
            <person name="Pandolfi V."/>
            <person name="Bustamante F.O."/>
            <person name="Brasileiro-Vidal A.C."/>
            <person name="Benko-Iseppon A.M."/>
        </authorList>
    </citation>
    <scope>NUCLEOTIDE SEQUENCE [LARGE SCALE GENOMIC DNA]</scope>
    <source>
        <tissue evidence="3">Leaves</tissue>
    </source>
</reference>
<comment type="caution">
    <text evidence="3">The sequence shown here is derived from an EMBL/GenBank/DDBJ whole genome shotgun (WGS) entry which is preliminary data.</text>
</comment>